<name>A0A845I2C8_9BURK</name>
<evidence type="ECO:0000256" key="1">
    <source>
        <dbReference type="ARBA" id="ARBA00004701"/>
    </source>
</evidence>
<dbReference type="InterPro" id="IPR036220">
    <property type="entry name" value="UDP-Glc/GDP-Man_DH_C_sf"/>
</dbReference>
<dbReference type="InterPro" id="IPR014026">
    <property type="entry name" value="UDP-Glc/GDP-Man_DH_dimer"/>
</dbReference>
<reference evidence="12" key="1">
    <citation type="submission" date="2019-12" db="EMBL/GenBank/DDBJ databases">
        <title>Novel species isolated from a subtropical stream in China.</title>
        <authorList>
            <person name="Lu H."/>
        </authorList>
    </citation>
    <scope>NUCLEOTIDE SEQUENCE [LARGE SCALE GENOMIC DNA]</scope>
    <source>
        <strain evidence="12">FT93W</strain>
    </source>
</reference>
<evidence type="ECO:0000256" key="8">
    <source>
        <dbReference type="PIRSR" id="PIRSR500134-1"/>
    </source>
</evidence>
<dbReference type="PROSITE" id="PS51257">
    <property type="entry name" value="PROKAR_LIPOPROTEIN"/>
    <property type="match status" value="1"/>
</dbReference>
<dbReference type="Gene3D" id="3.40.50.720">
    <property type="entry name" value="NAD(P)-binding Rossmann-like Domain"/>
    <property type="match status" value="2"/>
</dbReference>
<evidence type="ECO:0000259" key="11">
    <source>
        <dbReference type="SMART" id="SM00984"/>
    </source>
</evidence>
<dbReference type="UniPathway" id="UPA00038">
    <property type="reaction ID" value="UER00491"/>
</dbReference>
<comment type="pathway">
    <text evidence="1">Nucleotide-sugar biosynthesis; UDP-alpha-D-glucuronate biosynthesis; UDP-alpha-D-glucuronate from UDP-alpha-D-glucose: step 1/1.</text>
</comment>
<evidence type="ECO:0000256" key="6">
    <source>
        <dbReference type="ARBA" id="ARBA00047473"/>
    </source>
</evidence>
<evidence type="ECO:0000313" key="12">
    <source>
        <dbReference type="EMBL" id="MYN47389.1"/>
    </source>
</evidence>
<protein>
    <recommendedName>
        <fullName evidence="3 7">UDP-glucose 6-dehydrogenase</fullName>
        <ecNumber evidence="3 7">1.1.1.22</ecNumber>
    </recommendedName>
</protein>
<sequence>MKISIFGLGYVGAVSAGCLATDGHQVVGVDPNLTKVELINQGVTPIIEKDIGEMIASTVKSGHLRATVDVRDAVLNTDISLICVGTPSQLNGNLDLSHVRKVCEQIGAAIKEKSSFHVVVARSTMLPGSMTSVVIPTLEAASGKKAGVDFGVCNNPEFLREGTAVYDYYHPPKTVIGESDVKAGAMLVELYAKMDAPLVRTDVETAEMVKYTDNTWHAVKVAFANEIGNICKAVGIDGHKVMEIFCQDTKLNLSSYYMKPGFAFGGSCLPKDVRALTYKARSLDLELPLLNSILPSNEKQVAKGLKMIMDKGARKVGILGFSFKAGTDDLRESPLVDVIEHLLGKGYELKLYDKNVNLAALTGANQDYILNHIPHISKLMVDSMEDVLAFADTIVIGNGAAEFKTVPAKLKPAQHLVDLVRISQEQSGGQYDGICW</sequence>
<feature type="binding site" evidence="10">
    <location>
        <position position="161"/>
    </location>
    <ligand>
        <name>NAD(+)</name>
        <dbReference type="ChEBI" id="CHEBI:57540"/>
    </ligand>
</feature>
<dbReference type="InterPro" id="IPR001732">
    <property type="entry name" value="UDP-Glc/GDP-Man_DH_N"/>
</dbReference>
<proteinExistence type="inferred from homology"/>
<dbReference type="Pfam" id="PF03721">
    <property type="entry name" value="UDPG_MGDP_dh_N"/>
    <property type="match status" value="1"/>
</dbReference>
<dbReference type="NCBIfam" id="TIGR03026">
    <property type="entry name" value="NDP-sugDHase"/>
    <property type="match status" value="1"/>
</dbReference>
<dbReference type="InterPro" id="IPR008927">
    <property type="entry name" value="6-PGluconate_DH-like_C_sf"/>
</dbReference>
<feature type="active site" description="Nucleophile" evidence="8">
    <location>
        <position position="268"/>
    </location>
</feature>
<feature type="binding site" evidence="10">
    <location>
        <position position="124"/>
    </location>
    <ligand>
        <name>NAD(+)</name>
        <dbReference type="ChEBI" id="CHEBI:57540"/>
    </ligand>
</feature>
<dbReference type="AlphaFoldDB" id="A0A845I2C8"/>
<keyword evidence="5 7" id="KW-0520">NAD</keyword>
<feature type="binding site" evidence="10">
    <location>
        <position position="30"/>
    </location>
    <ligand>
        <name>NAD(+)</name>
        <dbReference type="ChEBI" id="CHEBI:57540"/>
    </ligand>
</feature>
<dbReference type="SUPFAM" id="SSF51735">
    <property type="entry name" value="NAD(P)-binding Rossmann-fold domains"/>
    <property type="match status" value="1"/>
</dbReference>
<feature type="binding site" evidence="10">
    <location>
        <position position="86"/>
    </location>
    <ligand>
        <name>NAD(+)</name>
        <dbReference type="ChEBI" id="CHEBI:57540"/>
    </ligand>
</feature>
<evidence type="ECO:0000256" key="3">
    <source>
        <dbReference type="ARBA" id="ARBA00012954"/>
    </source>
</evidence>
<dbReference type="PANTHER" id="PTHR43750">
    <property type="entry name" value="UDP-GLUCOSE 6-DEHYDROGENASE TUAD"/>
    <property type="match status" value="1"/>
</dbReference>
<dbReference type="RefSeq" id="WP_161036751.1">
    <property type="nucleotide sequence ID" value="NZ_WWCL01000004.1"/>
</dbReference>
<dbReference type="GO" id="GO:0000271">
    <property type="term" value="P:polysaccharide biosynthetic process"/>
    <property type="evidence" value="ECO:0007669"/>
    <property type="project" value="InterPro"/>
</dbReference>
<dbReference type="SUPFAM" id="SSF48179">
    <property type="entry name" value="6-phosphogluconate dehydrogenase C-terminal domain-like"/>
    <property type="match status" value="1"/>
</dbReference>
<dbReference type="SUPFAM" id="SSF52413">
    <property type="entry name" value="UDP-glucose/GDP-mannose dehydrogenase C-terminal domain"/>
    <property type="match status" value="1"/>
</dbReference>
<dbReference type="InterPro" id="IPR014027">
    <property type="entry name" value="UDP-Glc/GDP-Man_DH_C"/>
</dbReference>
<comment type="caution">
    <text evidence="12">The sequence shown here is derived from an EMBL/GenBank/DDBJ whole genome shotgun (WGS) entry which is preliminary data.</text>
</comment>
<feature type="binding site" evidence="10">
    <location>
        <position position="271"/>
    </location>
    <ligand>
        <name>NAD(+)</name>
        <dbReference type="ChEBI" id="CHEBI:57540"/>
    </ligand>
</feature>
<dbReference type="GO" id="GO:0003979">
    <property type="term" value="F:UDP-glucose 6-dehydrogenase activity"/>
    <property type="evidence" value="ECO:0007669"/>
    <property type="project" value="UniProtKB-EC"/>
</dbReference>
<feature type="binding site" evidence="10">
    <location>
        <position position="331"/>
    </location>
    <ligand>
        <name>NAD(+)</name>
        <dbReference type="ChEBI" id="CHEBI:57540"/>
    </ligand>
</feature>
<feature type="domain" description="UDP-glucose/GDP-mannose dehydrogenase C-terminal" evidence="11">
    <location>
        <begin position="317"/>
        <end position="425"/>
    </location>
</feature>
<accession>A0A845I2C8</accession>
<dbReference type="Proteomes" id="UP000444316">
    <property type="component" value="Unassembled WGS sequence"/>
</dbReference>
<dbReference type="GO" id="GO:0051287">
    <property type="term" value="F:NAD binding"/>
    <property type="evidence" value="ECO:0007669"/>
    <property type="project" value="InterPro"/>
</dbReference>
<evidence type="ECO:0000256" key="2">
    <source>
        <dbReference type="ARBA" id="ARBA00006601"/>
    </source>
</evidence>
<dbReference type="SMART" id="SM00984">
    <property type="entry name" value="UDPG_MGDP_dh_C"/>
    <property type="match status" value="1"/>
</dbReference>
<feature type="binding site" evidence="9">
    <location>
        <position position="265"/>
    </location>
    <ligand>
        <name>substrate</name>
    </ligand>
</feature>
<keyword evidence="4 7" id="KW-0560">Oxidoreductase</keyword>
<organism evidence="12 13">
    <name type="scientific">Duganella fentianensis</name>
    <dbReference type="NCBI Taxonomy" id="2692177"/>
    <lineage>
        <taxon>Bacteria</taxon>
        <taxon>Pseudomonadati</taxon>
        <taxon>Pseudomonadota</taxon>
        <taxon>Betaproteobacteria</taxon>
        <taxon>Burkholderiales</taxon>
        <taxon>Oxalobacteraceae</taxon>
        <taxon>Telluria group</taxon>
        <taxon>Duganella</taxon>
    </lineage>
</organism>
<dbReference type="Pfam" id="PF03720">
    <property type="entry name" value="UDPG_MGDP_dh_C"/>
    <property type="match status" value="1"/>
</dbReference>
<evidence type="ECO:0000256" key="9">
    <source>
        <dbReference type="PIRSR" id="PIRSR500134-2"/>
    </source>
</evidence>
<keyword evidence="13" id="KW-1185">Reference proteome</keyword>
<dbReference type="PANTHER" id="PTHR43750:SF1">
    <property type="entry name" value="GDP-MANNOSE 6-DEHYDROGENASE"/>
    <property type="match status" value="1"/>
</dbReference>
<feature type="binding site" evidence="10">
    <location>
        <position position="35"/>
    </location>
    <ligand>
        <name>NAD(+)</name>
        <dbReference type="ChEBI" id="CHEBI:57540"/>
    </ligand>
</feature>
<dbReference type="Pfam" id="PF00984">
    <property type="entry name" value="UDPG_MGDP_dh"/>
    <property type="match status" value="1"/>
</dbReference>
<comment type="similarity">
    <text evidence="2 7">Belongs to the UDP-glucose/GDP-mannose dehydrogenase family.</text>
</comment>
<feature type="binding site" evidence="9">
    <location>
        <position position="210"/>
    </location>
    <ligand>
        <name>substrate</name>
    </ligand>
</feature>
<evidence type="ECO:0000256" key="5">
    <source>
        <dbReference type="ARBA" id="ARBA00023027"/>
    </source>
</evidence>
<dbReference type="Gene3D" id="1.20.5.170">
    <property type="match status" value="1"/>
</dbReference>
<dbReference type="PIRSF" id="PIRSF000124">
    <property type="entry name" value="UDPglc_GDPman_dh"/>
    <property type="match status" value="1"/>
</dbReference>
<dbReference type="GO" id="GO:0006065">
    <property type="term" value="P:UDP-glucuronate biosynthetic process"/>
    <property type="evidence" value="ECO:0007669"/>
    <property type="project" value="UniProtKB-UniPathway"/>
</dbReference>
<gene>
    <name evidence="12" type="ORF">GTP23_20300</name>
</gene>
<evidence type="ECO:0000313" key="13">
    <source>
        <dbReference type="Proteomes" id="UP000444316"/>
    </source>
</evidence>
<dbReference type="InterPro" id="IPR028357">
    <property type="entry name" value="UDPglc_DH_bac"/>
</dbReference>
<feature type="binding site" evidence="9">
    <location>
        <begin position="257"/>
        <end position="261"/>
    </location>
    <ligand>
        <name>substrate</name>
    </ligand>
</feature>
<comment type="catalytic activity">
    <reaction evidence="6 7">
        <text>UDP-alpha-D-glucose + 2 NAD(+) + H2O = UDP-alpha-D-glucuronate + 2 NADH + 3 H(+)</text>
        <dbReference type="Rhea" id="RHEA:23596"/>
        <dbReference type="ChEBI" id="CHEBI:15377"/>
        <dbReference type="ChEBI" id="CHEBI:15378"/>
        <dbReference type="ChEBI" id="CHEBI:57540"/>
        <dbReference type="ChEBI" id="CHEBI:57945"/>
        <dbReference type="ChEBI" id="CHEBI:58052"/>
        <dbReference type="ChEBI" id="CHEBI:58885"/>
        <dbReference type="EC" id="1.1.1.22"/>
    </reaction>
</comment>
<dbReference type="EMBL" id="WWCL01000004">
    <property type="protein sequence ID" value="MYN47389.1"/>
    <property type="molecule type" value="Genomic_DNA"/>
</dbReference>
<dbReference type="InterPro" id="IPR017476">
    <property type="entry name" value="UDP-Glc/GDP-Man"/>
</dbReference>
<feature type="binding site" evidence="9">
    <location>
        <begin position="158"/>
        <end position="161"/>
    </location>
    <ligand>
        <name>substrate</name>
    </ligand>
</feature>
<evidence type="ECO:0000256" key="7">
    <source>
        <dbReference type="PIRNR" id="PIRNR000124"/>
    </source>
</evidence>
<feature type="binding site" evidence="9">
    <location>
        <position position="324"/>
    </location>
    <ligand>
        <name>substrate</name>
    </ligand>
</feature>
<dbReference type="EC" id="1.1.1.22" evidence="3 7"/>
<evidence type="ECO:0000256" key="4">
    <source>
        <dbReference type="ARBA" id="ARBA00023002"/>
    </source>
</evidence>
<dbReference type="PIRSF" id="PIRSF500134">
    <property type="entry name" value="UDPglc_DH_bac"/>
    <property type="match status" value="1"/>
</dbReference>
<evidence type="ECO:0000256" key="10">
    <source>
        <dbReference type="PIRSR" id="PIRSR500134-3"/>
    </source>
</evidence>
<dbReference type="InterPro" id="IPR036291">
    <property type="entry name" value="NAD(P)-bd_dom_sf"/>
</dbReference>